<feature type="domain" description="DprA winged helix" evidence="3">
    <location>
        <begin position="314"/>
        <end position="365"/>
    </location>
</feature>
<dbReference type="Pfam" id="PF21102">
    <property type="entry name" value="DprA_N"/>
    <property type="match status" value="1"/>
</dbReference>
<dbReference type="PANTHER" id="PTHR43022">
    <property type="entry name" value="PROTEIN SMF"/>
    <property type="match status" value="1"/>
</dbReference>
<dbReference type="Pfam" id="PF17782">
    <property type="entry name" value="WHD_DprA"/>
    <property type="match status" value="1"/>
</dbReference>
<dbReference type="NCBIfam" id="TIGR00732">
    <property type="entry name" value="dprA"/>
    <property type="match status" value="1"/>
</dbReference>
<dbReference type="SUPFAM" id="SSF102405">
    <property type="entry name" value="MCP/YpsA-like"/>
    <property type="match status" value="1"/>
</dbReference>
<evidence type="ECO:0000259" key="2">
    <source>
        <dbReference type="Pfam" id="PF02481"/>
    </source>
</evidence>
<dbReference type="RefSeq" id="WP_346336966.1">
    <property type="nucleotide sequence ID" value="NZ_JBBYXI010000002.1"/>
</dbReference>
<evidence type="ECO:0000313" key="4">
    <source>
        <dbReference type="EMBL" id="MEN3930945.1"/>
    </source>
</evidence>
<evidence type="ECO:0000259" key="3">
    <source>
        <dbReference type="Pfam" id="PF17782"/>
    </source>
</evidence>
<gene>
    <name evidence="4" type="primary">dprA</name>
    <name evidence="4" type="ORF">WJT86_07720</name>
</gene>
<accession>A0ABV0BJI9</accession>
<dbReference type="Gene3D" id="3.40.50.450">
    <property type="match status" value="1"/>
</dbReference>
<keyword evidence="5" id="KW-1185">Reference proteome</keyword>
<name>A0ABV0BJI9_9HYPH</name>
<dbReference type="Pfam" id="PF02481">
    <property type="entry name" value="DNA_processg_A"/>
    <property type="match status" value="1"/>
</dbReference>
<evidence type="ECO:0000313" key="5">
    <source>
        <dbReference type="Proteomes" id="UP001418637"/>
    </source>
</evidence>
<dbReference type="InterPro" id="IPR057666">
    <property type="entry name" value="DrpA_SLOG"/>
</dbReference>
<organism evidence="4 5">
    <name type="scientific">Hohaiivirga grylli</name>
    <dbReference type="NCBI Taxonomy" id="3133970"/>
    <lineage>
        <taxon>Bacteria</taxon>
        <taxon>Pseudomonadati</taxon>
        <taxon>Pseudomonadota</taxon>
        <taxon>Alphaproteobacteria</taxon>
        <taxon>Hyphomicrobiales</taxon>
        <taxon>Methylobacteriaceae</taxon>
        <taxon>Hohaiivirga</taxon>
    </lineage>
</organism>
<dbReference type="InterPro" id="IPR003488">
    <property type="entry name" value="DprA"/>
</dbReference>
<dbReference type="Gene3D" id="1.10.10.10">
    <property type="entry name" value="Winged helix-like DNA-binding domain superfamily/Winged helix DNA-binding domain"/>
    <property type="match status" value="1"/>
</dbReference>
<feature type="domain" description="Smf/DprA SLOG" evidence="2">
    <location>
        <begin position="76"/>
        <end position="283"/>
    </location>
</feature>
<evidence type="ECO:0000256" key="1">
    <source>
        <dbReference type="ARBA" id="ARBA00006525"/>
    </source>
</evidence>
<proteinExistence type="inferred from homology"/>
<reference evidence="4 5" key="1">
    <citation type="submission" date="2024-04" db="EMBL/GenBank/DDBJ databases">
        <title>A novel species isolated from cricket.</title>
        <authorList>
            <person name="Wang H.-C."/>
        </authorList>
    </citation>
    <scope>NUCLEOTIDE SEQUENCE [LARGE SCALE GENOMIC DNA]</scope>
    <source>
        <strain evidence="4 5">WL0021</strain>
    </source>
</reference>
<dbReference type="InterPro" id="IPR036388">
    <property type="entry name" value="WH-like_DNA-bd_sf"/>
</dbReference>
<dbReference type="PANTHER" id="PTHR43022:SF1">
    <property type="entry name" value="PROTEIN SMF"/>
    <property type="match status" value="1"/>
</dbReference>
<comment type="similarity">
    <text evidence="1">Belongs to the DprA/Smf family.</text>
</comment>
<sequence>MQLSDEELIDWLRLIRSDNIGPKTFQSLVAQFGTAANAVDALPELARRSGKLFIRIPDKSEAEKELALARLSGITFIPSCDERYPSLLREIDTAPPLLTMKGDMQALHRPMVAIVGSRNASAAGLRMTERLARQLGEAGFTVVSGLARGIDTKAHQASLVRGTIAVIAGGHMKVYPSQNIPLADAIVDNGGLVISEMPLNWEPRARDFPRRNRIVSGLSYGVVVVEAAKRSGSLITANLALDQGREVFAVPGSPLDPRAEGPNELIRQGAILCGSTEHIIEALEPVLGLGRLSAQKQEASLPEHSELLTDHLPSPQETEKVLQFLSPVPTSVDDIVQMSGLSFRVIQTALLELELTGRLERSAGNRVALSA</sequence>
<dbReference type="Proteomes" id="UP001418637">
    <property type="component" value="Unassembled WGS sequence"/>
</dbReference>
<dbReference type="EMBL" id="JBBYXI010000002">
    <property type="protein sequence ID" value="MEN3930945.1"/>
    <property type="molecule type" value="Genomic_DNA"/>
</dbReference>
<comment type="caution">
    <text evidence="4">The sequence shown here is derived from an EMBL/GenBank/DDBJ whole genome shotgun (WGS) entry which is preliminary data.</text>
</comment>
<protein>
    <submittedName>
        <fullName evidence="4">DNA-processing protein DprA</fullName>
    </submittedName>
</protein>
<dbReference type="InterPro" id="IPR041614">
    <property type="entry name" value="DprA_WH"/>
</dbReference>